<sequence>MGSLGRAIYTVGVWFRESGQAIDRLGCPPSGQILFPRTRHIPNLHKVAEMSQNFEVSQVELIVNEIKAKGPLPRSA</sequence>
<dbReference type="AlphaFoldDB" id="A0A438K6C6"/>
<gene>
    <name evidence="1" type="ORF">CK203_006249</name>
</gene>
<accession>A0A438K6C6</accession>
<organism evidence="1 2">
    <name type="scientific">Vitis vinifera</name>
    <name type="common">Grape</name>
    <dbReference type="NCBI Taxonomy" id="29760"/>
    <lineage>
        <taxon>Eukaryota</taxon>
        <taxon>Viridiplantae</taxon>
        <taxon>Streptophyta</taxon>
        <taxon>Embryophyta</taxon>
        <taxon>Tracheophyta</taxon>
        <taxon>Spermatophyta</taxon>
        <taxon>Magnoliopsida</taxon>
        <taxon>eudicotyledons</taxon>
        <taxon>Gunneridae</taxon>
        <taxon>Pentapetalae</taxon>
        <taxon>rosids</taxon>
        <taxon>Vitales</taxon>
        <taxon>Vitaceae</taxon>
        <taxon>Viteae</taxon>
        <taxon>Vitis</taxon>
    </lineage>
</organism>
<comment type="caution">
    <text evidence="1">The sequence shown here is derived from an EMBL/GenBank/DDBJ whole genome shotgun (WGS) entry which is preliminary data.</text>
</comment>
<name>A0A438K6C6_VITVI</name>
<proteinExistence type="predicted"/>
<dbReference type="EMBL" id="QGNW01000015">
    <property type="protein sequence ID" value="RVX16754.1"/>
    <property type="molecule type" value="Genomic_DNA"/>
</dbReference>
<dbReference type="Proteomes" id="UP000288805">
    <property type="component" value="Unassembled WGS sequence"/>
</dbReference>
<protein>
    <submittedName>
        <fullName evidence="1">Uncharacterized protein</fullName>
    </submittedName>
</protein>
<evidence type="ECO:0000313" key="2">
    <source>
        <dbReference type="Proteomes" id="UP000288805"/>
    </source>
</evidence>
<evidence type="ECO:0000313" key="1">
    <source>
        <dbReference type="EMBL" id="RVX16754.1"/>
    </source>
</evidence>
<reference evidence="1 2" key="1">
    <citation type="journal article" date="2018" name="PLoS Genet.">
        <title>Population sequencing reveals clonal diversity and ancestral inbreeding in the grapevine cultivar Chardonnay.</title>
        <authorList>
            <person name="Roach M.J."/>
            <person name="Johnson D.L."/>
            <person name="Bohlmann J."/>
            <person name="van Vuuren H.J."/>
            <person name="Jones S.J."/>
            <person name="Pretorius I.S."/>
            <person name="Schmidt S.A."/>
            <person name="Borneman A.R."/>
        </authorList>
    </citation>
    <scope>NUCLEOTIDE SEQUENCE [LARGE SCALE GENOMIC DNA]</scope>
    <source>
        <strain evidence="2">cv. Chardonnay</strain>
        <tissue evidence="1">Leaf</tissue>
    </source>
</reference>